<dbReference type="eggNOG" id="ENOG502T6X5">
    <property type="taxonomic scope" value="Eukaryota"/>
</dbReference>
<feature type="region of interest" description="Disordered" evidence="1">
    <location>
        <begin position="87"/>
        <end position="113"/>
    </location>
</feature>
<gene>
    <name evidence="2" type="ORF">A1O1_04161</name>
</gene>
<accession>W9Z967</accession>
<feature type="region of interest" description="Disordered" evidence="1">
    <location>
        <begin position="429"/>
        <end position="474"/>
    </location>
</feature>
<dbReference type="AlphaFoldDB" id="W9Z967"/>
<feature type="region of interest" description="Disordered" evidence="1">
    <location>
        <begin position="247"/>
        <end position="267"/>
    </location>
</feature>
<protein>
    <submittedName>
        <fullName evidence="2">Uncharacterized protein</fullName>
    </submittedName>
</protein>
<feature type="region of interest" description="Disordered" evidence="1">
    <location>
        <begin position="346"/>
        <end position="399"/>
    </location>
</feature>
<dbReference type="OrthoDB" id="4144012at2759"/>
<dbReference type="STRING" id="1182541.W9Z967"/>
<dbReference type="EMBL" id="AMWN01000003">
    <property type="protein sequence ID" value="EXJ91054.1"/>
    <property type="molecule type" value="Genomic_DNA"/>
</dbReference>
<dbReference type="GeneID" id="19159047"/>
<dbReference type="Proteomes" id="UP000019484">
    <property type="component" value="Unassembled WGS sequence"/>
</dbReference>
<sequence>MPSAHGFDVYLETNSGEEFPEYGHQHLGGSIARSKTISTKVQARDRQRFRISVGLELPFPFYGEKGKAALNPTDEQSDRIGDSIGRYNLRSSLSGSKKDQKQDRASSNNNSSNRTRKVPFNFVAWVYIDGNETPECSQILYTDFNQTPLEPYTLRGRYTAAHKGRSSGSLQQDIMVQEWFFTPVGIDVLLSKMDIAAPDPKLPANVLEQELDEVIEGLADVNAVKRSKPGQIEVRITRIVDLGHGSQSDWSRAEEESQEEDAEGTHTVSVCEPWQRMRVKACAWRAYDESEEYYAKFIFQYMAIEKLVNLGLCTADGEPLEHLRPNIGASPISSLSNSASASSQASSLKRLRSYSTPIPKGDTSELGAYPWSTDEEDHGTADTESSDDSDRPRKRHEATIAKVKPRAFKKLTGSGVKQSALQGRFLMPDLNRNGAGVHNEGSNGVELEERKDSSGVGDKPVLVEAEDGGEDKIE</sequence>
<dbReference type="RefSeq" id="XP_007723248.1">
    <property type="nucleotide sequence ID" value="XM_007725058.1"/>
</dbReference>
<evidence type="ECO:0000313" key="2">
    <source>
        <dbReference type="EMBL" id="EXJ91054.1"/>
    </source>
</evidence>
<organism evidence="2 3">
    <name type="scientific">Capronia coronata CBS 617.96</name>
    <dbReference type="NCBI Taxonomy" id="1182541"/>
    <lineage>
        <taxon>Eukaryota</taxon>
        <taxon>Fungi</taxon>
        <taxon>Dikarya</taxon>
        <taxon>Ascomycota</taxon>
        <taxon>Pezizomycotina</taxon>
        <taxon>Eurotiomycetes</taxon>
        <taxon>Chaetothyriomycetidae</taxon>
        <taxon>Chaetothyriales</taxon>
        <taxon>Herpotrichiellaceae</taxon>
        <taxon>Capronia</taxon>
    </lineage>
</organism>
<keyword evidence="3" id="KW-1185">Reference proteome</keyword>
<feature type="compositionally biased region" description="Acidic residues" evidence="1">
    <location>
        <begin position="464"/>
        <end position="474"/>
    </location>
</feature>
<dbReference type="HOGENOM" id="CLU_035335_0_0_1"/>
<evidence type="ECO:0000256" key="1">
    <source>
        <dbReference type="SAM" id="MobiDB-lite"/>
    </source>
</evidence>
<evidence type="ECO:0000313" key="3">
    <source>
        <dbReference type="Proteomes" id="UP000019484"/>
    </source>
</evidence>
<reference evidence="2 3" key="1">
    <citation type="submission" date="2013-03" db="EMBL/GenBank/DDBJ databases">
        <title>The Genome Sequence of Capronia coronata CBS 617.96.</title>
        <authorList>
            <consortium name="The Broad Institute Genomics Platform"/>
            <person name="Cuomo C."/>
            <person name="de Hoog S."/>
            <person name="Gorbushina A."/>
            <person name="Walker B."/>
            <person name="Young S.K."/>
            <person name="Zeng Q."/>
            <person name="Gargeya S."/>
            <person name="Fitzgerald M."/>
            <person name="Haas B."/>
            <person name="Abouelleil A."/>
            <person name="Allen A.W."/>
            <person name="Alvarado L."/>
            <person name="Arachchi H.M."/>
            <person name="Berlin A.M."/>
            <person name="Chapman S.B."/>
            <person name="Gainer-Dewar J."/>
            <person name="Goldberg J."/>
            <person name="Griggs A."/>
            <person name="Gujja S."/>
            <person name="Hansen M."/>
            <person name="Howarth C."/>
            <person name="Imamovic A."/>
            <person name="Ireland A."/>
            <person name="Larimer J."/>
            <person name="McCowan C."/>
            <person name="Murphy C."/>
            <person name="Pearson M."/>
            <person name="Poon T.W."/>
            <person name="Priest M."/>
            <person name="Roberts A."/>
            <person name="Saif S."/>
            <person name="Shea T."/>
            <person name="Sisk P."/>
            <person name="Sykes S."/>
            <person name="Wortman J."/>
            <person name="Nusbaum C."/>
            <person name="Birren B."/>
        </authorList>
    </citation>
    <scope>NUCLEOTIDE SEQUENCE [LARGE SCALE GENOMIC DNA]</scope>
    <source>
        <strain evidence="2 3">CBS 617.96</strain>
    </source>
</reference>
<name>W9Z967_9EURO</name>
<comment type="caution">
    <text evidence="2">The sequence shown here is derived from an EMBL/GenBank/DDBJ whole genome shotgun (WGS) entry which is preliminary data.</text>
</comment>
<proteinExistence type="predicted"/>